<protein>
    <submittedName>
        <fullName evidence="1">Uncharacterized protein</fullName>
    </submittedName>
</protein>
<dbReference type="Proteomes" id="UP000654075">
    <property type="component" value="Unassembled WGS sequence"/>
</dbReference>
<organism evidence="1 2">
    <name type="scientific">Polarella glacialis</name>
    <name type="common">Dinoflagellate</name>
    <dbReference type="NCBI Taxonomy" id="89957"/>
    <lineage>
        <taxon>Eukaryota</taxon>
        <taxon>Sar</taxon>
        <taxon>Alveolata</taxon>
        <taxon>Dinophyceae</taxon>
        <taxon>Suessiales</taxon>
        <taxon>Suessiaceae</taxon>
        <taxon>Polarella</taxon>
    </lineage>
</organism>
<evidence type="ECO:0000313" key="2">
    <source>
        <dbReference type="Proteomes" id="UP000654075"/>
    </source>
</evidence>
<dbReference type="InterPro" id="IPR021904">
    <property type="entry name" value="DUF3516"/>
</dbReference>
<dbReference type="Gene3D" id="3.40.50.300">
    <property type="entry name" value="P-loop containing nucleotide triphosphate hydrolases"/>
    <property type="match status" value="1"/>
</dbReference>
<name>A0A813FW42_POLGL</name>
<dbReference type="OrthoDB" id="10541121at2759"/>
<dbReference type="InterPro" id="IPR027417">
    <property type="entry name" value="P-loop_NTPase"/>
</dbReference>
<comment type="caution">
    <text evidence="1">The sequence shown here is derived from an EMBL/GenBank/DDBJ whole genome shotgun (WGS) entry which is preliminary data.</text>
</comment>
<evidence type="ECO:0000313" key="1">
    <source>
        <dbReference type="EMBL" id="CAE8614858.1"/>
    </source>
</evidence>
<proteinExistence type="predicted"/>
<dbReference type="Pfam" id="PF12029">
    <property type="entry name" value="DUF3516"/>
    <property type="match status" value="1"/>
</dbReference>
<sequence length="225" mass="24781">MFDGEETLLIRSRDFHQISGRAGRKGFDTSGDVVAVDPDWMVHNRELQDGLSSWRAATWWHGVLQDDQANSAIAVQGQQVSGVQAEMLQNDCSLLLRINREFWMLSYPVLQQSVEEEDLPFALLAAAESMCDAPASLLRSVEAAGRAHSGANPGTRRPGTCPDDLEGLLLEVFAEFRQRHPWVPEGLLRPKGIALELVAKELSFAELAEVFGGKDGAAASRRARR</sequence>
<accession>A0A813FW42</accession>
<reference evidence="1" key="1">
    <citation type="submission" date="2021-02" db="EMBL/GenBank/DDBJ databases">
        <authorList>
            <person name="Dougan E. K."/>
            <person name="Rhodes N."/>
            <person name="Thang M."/>
            <person name="Chan C."/>
        </authorList>
    </citation>
    <scope>NUCLEOTIDE SEQUENCE</scope>
</reference>
<keyword evidence="2" id="KW-1185">Reference proteome</keyword>
<gene>
    <name evidence="1" type="ORF">PGLA1383_LOCUS32577</name>
</gene>
<dbReference type="AlphaFoldDB" id="A0A813FW42"/>
<dbReference type="EMBL" id="CAJNNV010025518">
    <property type="protein sequence ID" value="CAE8614858.1"/>
    <property type="molecule type" value="Genomic_DNA"/>
</dbReference>